<dbReference type="Proteomes" id="UP000053660">
    <property type="component" value="Unassembled WGS sequence"/>
</dbReference>
<accession>A0A0B1TG33</accession>
<proteinExistence type="predicted"/>
<name>A0A0B1TG33_OESDE</name>
<reference evidence="1 2" key="1">
    <citation type="submission" date="2014-03" db="EMBL/GenBank/DDBJ databases">
        <title>Draft genome of the hookworm Oesophagostomum dentatum.</title>
        <authorList>
            <person name="Mitreva M."/>
        </authorList>
    </citation>
    <scope>NUCLEOTIDE SEQUENCE [LARGE SCALE GENOMIC DNA]</scope>
    <source>
        <strain evidence="1 2">OD-Hann</strain>
    </source>
</reference>
<dbReference type="AlphaFoldDB" id="A0A0B1TG33"/>
<dbReference type="EMBL" id="KN550202">
    <property type="protein sequence ID" value="KHJ94787.1"/>
    <property type="molecule type" value="Genomic_DNA"/>
</dbReference>
<dbReference type="PANTHER" id="PTHR46671:SF7">
    <property type="entry name" value="CORE-2_I-BRANCHING ENZYME"/>
    <property type="match status" value="1"/>
</dbReference>
<dbReference type="OrthoDB" id="2019572at2759"/>
<organism evidence="1 2">
    <name type="scientific">Oesophagostomum dentatum</name>
    <name type="common">Nodular worm</name>
    <dbReference type="NCBI Taxonomy" id="61180"/>
    <lineage>
        <taxon>Eukaryota</taxon>
        <taxon>Metazoa</taxon>
        <taxon>Ecdysozoa</taxon>
        <taxon>Nematoda</taxon>
        <taxon>Chromadorea</taxon>
        <taxon>Rhabditida</taxon>
        <taxon>Rhabditina</taxon>
        <taxon>Rhabditomorpha</taxon>
        <taxon>Strongyloidea</taxon>
        <taxon>Strongylidae</taxon>
        <taxon>Oesophagostomum</taxon>
    </lineage>
</organism>
<dbReference type="PANTHER" id="PTHR46671">
    <property type="entry name" value="PROTEIN CBG11221"/>
    <property type="match status" value="1"/>
</dbReference>
<evidence type="ECO:0000313" key="1">
    <source>
        <dbReference type="EMBL" id="KHJ94787.1"/>
    </source>
</evidence>
<evidence type="ECO:0000313" key="2">
    <source>
        <dbReference type="Proteomes" id="UP000053660"/>
    </source>
</evidence>
<keyword evidence="2" id="KW-1185">Reference proteome</keyword>
<sequence length="124" mass="14303">MPGRFTEECVGNGRVVDFITRVAVWKSSGGSCRSGYFRHAVCVFGIEDFSWLAGSPNLMANKMMPDFDYAVVDCMHELLHNRTHFLQNDHPLNISYYANQPNVLYHKNWLKPDPNYRLNCTLDE</sequence>
<protein>
    <submittedName>
        <fullName evidence="1">Uncharacterized protein</fullName>
    </submittedName>
</protein>
<gene>
    <name evidence="1" type="ORF">OESDEN_05281</name>
</gene>